<keyword evidence="4 6" id="KW-0862">Zinc</keyword>
<dbReference type="InterPro" id="IPR045877">
    <property type="entry name" value="ZFP36-like"/>
</dbReference>
<organism evidence="9 10">
    <name type="scientific">Spinacia oleracea</name>
    <name type="common">Spinach</name>
    <dbReference type="NCBI Taxonomy" id="3562"/>
    <lineage>
        <taxon>Eukaryota</taxon>
        <taxon>Viridiplantae</taxon>
        <taxon>Streptophyta</taxon>
        <taxon>Embryophyta</taxon>
        <taxon>Tracheophyta</taxon>
        <taxon>Spermatophyta</taxon>
        <taxon>Magnoliopsida</taxon>
        <taxon>eudicotyledons</taxon>
        <taxon>Gunneridae</taxon>
        <taxon>Pentapetalae</taxon>
        <taxon>Caryophyllales</taxon>
        <taxon>Chenopodiaceae</taxon>
        <taxon>Chenopodioideae</taxon>
        <taxon>Anserineae</taxon>
        <taxon>Spinacia</taxon>
    </lineage>
</organism>
<evidence type="ECO:0000256" key="5">
    <source>
        <dbReference type="PROSITE-ProRule" id="PRU00117"/>
    </source>
</evidence>
<feature type="compositionally biased region" description="Basic residues" evidence="7">
    <location>
        <begin position="1"/>
        <end position="11"/>
    </location>
</feature>
<dbReference type="PANTHER" id="PTHR12547">
    <property type="entry name" value="CCCH ZINC FINGER/TIS11-RELATED"/>
    <property type="match status" value="1"/>
</dbReference>
<dbReference type="GO" id="GO:0003729">
    <property type="term" value="F:mRNA binding"/>
    <property type="evidence" value="ECO:0000318"/>
    <property type="project" value="GO_Central"/>
</dbReference>
<keyword evidence="2" id="KW-0677">Repeat</keyword>
<dbReference type="GeneID" id="110802195"/>
<dbReference type="InterPro" id="IPR036855">
    <property type="entry name" value="Znf_CCCH_sf"/>
</dbReference>
<feature type="domain" description="C3H1-type" evidence="8">
    <location>
        <begin position="268"/>
        <end position="295"/>
    </location>
</feature>
<dbReference type="PROSITE" id="PS50103">
    <property type="entry name" value="ZF_C3H1"/>
    <property type="match status" value="3"/>
</dbReference>
<dbReference type="Pfam" id="PF00642">
    <property type="entry name" value="zf-CCCH"/>
    <property type="match status" value="1"/>
</dbReference>
<dbReference type="GO" id="GO:0051252">
    <property type="term" value="P:regulation of RNA metabolic process"/>
    <property type="evidence" value="ECO:0007669"/>
    <property type="project" value="UniProtKB-ARBA"/>
</dbReference>
<dbReference type="GO" id="GO:0008270">
    <property type="term" value="F:zinc ion binding"/>
    <property type="evidence" value="ECO:0007669"/>
    <property type="project" value="UniProtKB-KW"/>
</dbReference>
<reference evidence="10" key="2">
    <citation type="submission" date="2025-08" db="UniProtKB">
        <authorList>
            <consortium name="RefSeq"/>
        </authorList>
    </citation>
    <scope>IDENTIFICATION</scope>
    <source>
        <tissue evidence="10">Leaf</tissue>
    </source>
</reference>
<evidence type="ECO:0000256" key="4">
    <source>
        <dbReference type="ARBA" id="ARBA00022833"/>
    </source>
</evidence>
<evidence type="ECO:0000313" key="9">
    <source>
        <dbReference type="Proteomes" id="UP000813463"/>
    </source>
</evidence>
<evidence type="ECO:0000256" key="1">
    <source>
        <dbReference type="ARBA" id="ARBA00022723"/>
    </source>
</evidence>
<feature type="region of interest" description="Disordered" evidence="7">
    <location>
        <begin position="1"/>
        <end position="40"/>
    </location>
</feature>
<dbReference type="KEGG" id="soe:110802195"/>
<evidence type="ECO:0000256" key="3">
    <source>
        <dbReference type="ARBA" id="ARBA00022771"/>
    </source>
</evidence>
<name>A0A9R0J9D1_SPIOL</name>
<evidence type="ECO:0000256" key="6">
    <source>
        <dbReference type="PROSITE-ProRule" id="PRU00723"/>
    </source>
</evidence>
<feature type="domain" description="C3H1-type" evidence="8">
    <location>
        <begin position="37"/>
        <end position="65"/>
    </location>
</feature>
<keyword evidence="5" id="KW-0694">RNA-binding</keyword>
<feature type="zinc finger region" description="C3H1-type" evidence="6">
    <location>
        <begin position="37"/>
        <end position="65"/>
    </location>
</feature>
<dbReference type="AlphaFoldDB" id="A0A9R0J9D1"/>
<dbReference type="RefSeq" id="XP_021863326.2">
    <property type="nucleotide sequence ID" value="XM_022007634.2"/>
</dbReference>
<feature type="region of interest" description="Disordered" evidence="7">
    <location>
        <begin position="75"/>
        <end position="108"/>
    </location>
</feature>
<dbReference type="SMART" id="SM00322">
    <property type="entry name" value="KH"/>
    <property type="match status" value="1"/>
</dbReference>
<dbReference type="Gene3D" id="3.30.1370.10">
    <property type="entry name" value="K Homology domain, type 1"/>
    <property type="match status" value="1"/>
</dbReference>
<dbReference type="SMR" id="A0A9R0J9D1"/>
<keyword evidence="3 6" id="KW-0863">Zinc-finger</keyword>
<feature type="zinc finger region" description="C3H1-type" evidence="6">
    <location>
        <begin position="103"/>
        <end position="131"/>
    </location>
</feature>
<evidence type="ECO:0000313" key="10">
    <source>
        <dbReference type="RefSeq" id="XP_021863326.2"/>
    </source>
</evidence>
<dbReference type="InterPro" id="IPR000571">
    <property type="entry name" value="Znf_CCCH"/>
</dbReference>
<dbReference type="Gene3D" id="4.10.1000.10">
    <property type="entry name" value="Zinc finger, CCCH-type"/>
    <property type="match status" value="2"/>
</dbReference>
<feature type="zinc finger region" description="C3H1-type" evidence="6">
    <location>
        <begin position="268"/>
        <end position="295"/>
    </location>
</feature>
<dbReference type="PANTHER" id="PTHR12547:SF173">
    <property type="entry name" value="ZINC FINGER CCCH DOMAIN-CONTAINING PROTEIN 52"/>
    <property type="match status" value="1"/>
</dbReference>
<accession>A0A9R0J9D1</accession>
<sequence>MDFGGPRKRGRHDAAVNGNGGFKKSRPESESFQTGVGSKSKPCTKFFSTSGCPFGEGCHFLHHVPGGFKAVSQMMNHGGAPVPPPSRNLAGPPSFSDGPAGQAGKTKMCNKFNSPEGCKYGDKCHFSHGDRQLGRPSIPSYEDPRGMGYMGGRMGGRMEPPPPGLGAGTNFGDSISAKVSIDASLAGAVIGKSGTNSKQICRVTGVKLAIRDHETDSNKRNIELEGTFHQIKQASSMVQELIRNVKAASGPPARQNNTGHGAPGGGSNFKTRLCENFTKGSCTFGDRCHFAHGADEMRKSAI</sequence>
<dbReference type="Pfam" id="PF14608">
    <property type="entry name" value="zf-CCCH_2"/>
    <property type="match status" value="2"/>
</dbReference>
<reference evidence="9" key="1">
    <citation type="journal article" date="2021" name="Nat. Commun.">
        <title>Genomic analyses provide insights into spinach domestication and the genetic basis of agronomic traits.</title>
        <authorList>
            <person name="Cai X."/>
            <person name="Sun X."/>
            <person name="Xu C."/>
            <person name="Sun H."/>
            <person name="Wang X."/>
            <person name="Ge C."/>
            <person name="Zhang Z."/>
            <person name="Wang Q."/>
            <person name="Fei Z."/>
            <person name="Jiao C."/>
            <person name="Wang Q."/>
        </authorList>
    </citation>
    <scope>NUCLEOTIDE SEQUENCE [LARGE SCALE GENOMIC DNA]</scope>
    <source>
        <strain evidence="9">cv. Varoflay</strain>
    </source>
</reference>
<dbReference type="SMART" id="SM00356">
    <property type="entry name" value="ZnF_C3H1"/>
    <property type="match status" value="3"/>
</dbReference>
<dbReference type="SUPFAM" id="SSF54791">
    <property type="entry name" value="Eukaryotic type KH-domain (KH-domain type I)"/>
    <property type="match status" value="1"/>
</dbReference>
<keyword evidence="9" id="KW-1185">Reference proteome</keyword>
<dbReference type="Proteomes" id="UP000813463">
    <property type="component" value="Chromosome 4"/>
</dbReference>
<evidence type="ECO:0000259" key="8">
    <source>
        <dbReference type="PROSITE" id="PS50103"/>
    </source>
</evidence>
<feature type="domain" description="C3H1-type" evidence="8">
    <location>
        <begin position="103"/>
        <end position="131"/>
    </location>
</feature>
<evidence type="ECO:0000256" key="2">
    <source>
        <dbReference type="ARBA" id="ARBA00022737"/>
    </source>
</evidence>
<dbReference type="CDD" id="cd22464">
    <property type="entry name" value="KH-I_AtC3H36_like"/>
    <property type="match status" value="1"/>
</dbReference>
<dbReference type="GO" id="GO:0005737">
    <property type="term" value="C:cytoplasm"/>
    <property type="evidence" value="ECO:0000318"/>
    <property type="project" value="GO_Central"/>
</dbReference>
<proteinExistence type="predicted"/>
<dbReference type="PROSITE" id="PS50084">
    <property type="entry name" value="KH_TYPE_1"/>
    <property type="match status" value="1"/>
</dbReference>
<dbReference type="SUPFAM" id="SSF90229">
    <property type="entry name" value="CCCH zinc finger"/>
    <property type="match status" value="3"/>
</dbReference>
<dbReference type="InterPro" id="IPR036612">
    <property type="entry name" value="KH_dom_type_1_sf"/>
</dbReference>
<dbReference type="InterPro" id="IPR004087">
    <property type="entry name" value="KH_dom"/>
</dbReference>
<dbReference type="Pfam" id="PF00013">
    <property type="entry name" value="KH_1"/>
    <property type="match status" value="1"/>
</dbReference>
<protein>
    <submittedName>
        <fullName evidence="10">Zinc finger CCCH domain-containing protein 14-like</fullName>
    </submittedName>
</protein>
<keyword evidence="1 6" id="KW-0479">Metal-binding</keyword>
<gene>
    <name evidence="10" type="primary">LOC110802195</name>
</gene>
<evidence type="ECO:0000256" key="7">
    <source>
        <dbReference type="SAM" id="MobiDB-lite"/>
    </source>
</evidence>
<dbReference type="InterPro" id="IPR004088">
    <property type="entry name" value="KH_dom_type_1"/>
</dbReference>
<dbReference type="GO" id="GO:0010468">
    <property type="term" value="P:regulation of gene expression"/>
    <property type="evidence" value="ECO:0000318"/>
    <property type="project" value="GO_Central"/>
</dbReference>